<proteinExistence type="predicted"/>
<dbReference type="RefSeq" id="WP_192541012.1">
    <property type="nucleotide sequence ID" value="NZ_JBQELX010000004.1"/>
</dbReference>
<organism evidence="1 2">
    <name type="scientific">Pseudoalteromonas prydzensis</name>
    <dbReference type="NCBI Taxonomy" id="182141"/>
    <lineage>
        <taxon>Bacteria</taxon>
        <taxon>Pseudomonadati</taxon>
        <taxon>Pseudomonadota</taxon>
        <taxon>Gammaproteobacteria</taxon>
        <taxon>Alteromonadales</taxon>
        <taxon>Pseudoalteromonadaceae</taxon>
        <taxon>Pseudoalteromonas</taxon>
    </lineage>
</organism>
<sequence>MDMTNEELNFIADLFQVTAPSKLQDNHTLTLQSAVPANIAELLNNTKLTLLAEVGDYQLWFPLAIIIDKTGILTPVLSAPEVIDTRGIKRCWRGDNLNIQSQGFEVESISSTGLFLKSTTQKAPLAVDQQIKLTLPNKRNITIDIEPVRFSKRGMAAKNTQIHQGKEHLRAYLFEAHKRQHANLYESR</sequence>
<gene>
    <name evidence="1" type="ORF">EI167_05600</name>
</gene>
<dbReference type="Proteomes" id="UP000707245">
    <property type="component" value="Unassembled WGS sequence"/>
</dbReference>
<dbReference type="EMBL" id="RRZA01000011">
    <property type="protein sequence ID" value="MBE0456936.1"/>
    <property type="molecule type" value="Genomic_DNA"/>
</dbReference>
<evidence type="ECO:0008006" key="3">
    <source>
        <dbReference type="Google" id="ProtNLM"/>
    </source>
</evidence>
<comment type="caution">
    <text evidence="1">The sequence shown here is derived from an EMBL/GenBank/DDBJ whole genome shotgun (WGS) entry which is preliminary data.</text>
</comment>
<reference evidence="1 2" key="1">
    <citation type="submission" date="2020-07" db="EMBL/GenBank/DDBJ databases">
        <title>Halophilic bacteria isolated from french cheeses.</title>
        <authorList>
            <person name="Kothe C.I."/>
            <person name="Farah-Kraiem B."/>
            <person name="Renault P."/>
            <person name="Dridi B."/>
        </authorList>
    </citation>
    <scope>NUCLEOTIDE SEQUENCE [LARGE SCALE GENOMIC DNA]</scope>
    <source>
        <strain evidence="1 2">FME14</strain>
    </source>
</reference>
<evidence type="ECO:0000313" key="2">
    <source>
        <dbReference type="Proteomes" id="UP000707245"/>
    </source>
</evidence>
<protein>
    <recommendedName>
        <fullName evidence="3">PilZ domain-containing protein</fullName>
    </recommendedName>
</protein>
<keyword evidence="2" id="KW-1185">Reference proteome</keyword>
<evidence type="ECO:0000313" key="1">
    <source>
        <dbReference type="EMBL" id="MBE0456936.1"/>
    </source>
</evidence>
<name>A0ABR9FJE2_9GAMM</name>
<accession>A0ABR9FJE2</accession>